<organism evidence="3 4">
    <name type="scientific">Candidatus Infernicultor aquiphilus</name>
    <dbReference type="NCBI Taxonomy" id="1805029"/>
    <lineage>
        <taxon>Bacteria</taxon>
        <taxon>Pseudomonadati</taxon>
        <taxon>Atribacterota</taxon>
        <taxon>Candidatus Phoenicimicrobiia</taxon>
        <taxon>Candidatus Pheonicimicrobiales</taxon>
        <taxon>Candidatus Phoenicimicrobiaceae</taxon>
        <taxon>Candidatus Infernicultor</taxon>
    </lineage>
</organism>
<reference evidence="2" key="1">
    <citation type="submission" date="2017-09" db="EMBL/GenBank/DDBJ databases">
        <title>Depth-based differentiation of microbial function through sediment-hosted aquifers and enrichment of novel symbionts in the deep terrestrial subsurface.</title>
        <authorList>
            <person name="Probst A.J."/>
            <person name="Ladd B."/>
            <person name="Jarett J.K."/>
            <person name="Geller-Mcgrath D.E."/>
            <person name="Sieber C.M.K."/>
            <person name="Emerson J.B."/>
            <person name="Anantharaman K."/>
            <person name="Thomas B.C."/>
            <person name="Malmstrom R."/>
            <person name="Stieglmeier M."/>
            <person name="Klingl A."/>
            <person name="Woyke T."/>
            <person name="Ryan C.M."/>
            <person name="Banfield J.F."/>
        </authorList>
    </citation>
    <scope>NUCLEOTIDE SEQUENCE</scope>
    <source>
        <strain evidence="2">CG_4_8_14_3_um_filter_34_18</strain>
    </source>
</reference>
<dbReference type="Proteomes" id="UP000231493">
    <property type="component" value="Unassembled WGS sequence"/>
</dbReference>
<name>A0A2M7PKB8_9BACT</name>
<dbReference type="Proteomes" id="UP000230646">
    <property type="component" value="Unassembled WGS sequence"/>
</dbReference>
<evidence type="ECO:0000256" key="1">
    <source>
        <dbReference type="SAM" id="MobiDB-lite"/>
    </source>
</evidence>
<evidence type="ECO:0000313" key="3">
    <source>
        <dbReference type="EMBL" id="PIY31070.1"/>
    </source>
</evidence>
<protein>
    <submittedName>
        <fullName evidence="3">Uncharacterized protein</fullName>
    </submittedName>
</protein>
<accession>A0A2M7K688</accession>
<evidence type="ECO:0000313" key="2">
    <source>
        <dbReference type="EMBL" id="PIX33649.1"/>
    </source>
</evidence>
<gene>
    <name evidence="3" type="ORF">COZ07_10540</name>
    <name evidence="2" type="ORF">COZ58_06845</name>
</gene>
<proteinExistence type="predicted"/>
<dbReference type="AlphaFoldDB" id="A0A2M7PKB8"/>
<reference evidence="4 5" key="2">
    <citation type="submission" date="2017-09" db="EMBL/GenBank/DDBJ databases">
        <title>Depth-based differentiation of microbial function through sediment-hosted aquifers and enrichment of novel symbionts in the deep terrestrial subsurface.</title>
        <authorList>
            <person name="Probst A.J."/>
            <person name="Ladd B."/>
            <person name="Jarett J.K."/>
            <person name="Geller-Mcgrath D.E."/>
            <person name="Sieber C.M."/>
            <person name="Emerson J.B."/>
            <person name="Anantharaman K."/>
            <person name="Thomas B.C."/>
            <person name="Malmstrom R."/>
            <person name="Stieglmeier M."/>
            <person name="Klingl A."/>
            <person name="Woyke T."/>
            <person name="Ryan C.M."/>
            <person name="Banfield J.F."/>
        </authorList>
    </citation>
    <scope>NUCLEOTIDE SEQUENCE [LARGE SCALE GENOMIC DNA]</scope>
    <source>
        <strain evidence="3">CG_4_10_14_3_um_filter_34_13</strain>
    </source>
</reference>
<dbReference type="EMBL" id="PFIP01000139">
    <property type="protein sequence ID" value="PIX33649.1"/>
    <property type="molecule type" value="Genomic_DNA"/>
</dbReference>
<feature type="region of interest" description="Disordered" evidence="1">
    <location>
        <begin position="82"/>
        <end position="101"/>
    </location>
</feature>
<evidence type="ECO:0000313" key="5">
    <source>
        <dbReference type="Proteomes" id="UP000231493"/>
    </source>
</evidence>
<accession>A0A2M7PKB8</accession>
<dbReference type="EMBL" id="PFKO01000389">
    <property type="protein sequence ID" value="PIY31070.1"/>
    <property type="molecule type" value="Genomic_DNA"/>
</dbReference>
<sequence>MNITPINQKIEDQIDLSDIKRKNVPLVEDLETLVYFFRENQIEVTIKNRWIPFKYLKLIEEKFISPDKDSFNLLDKEENRGEEPFKNLPRNLTEKKSLNYY</sequence>
<comment type="caution">
    <text evidence="3">The sequence shown here is derived from an EMBL/GenBank/DDBJ whole genome shotgun (WGS) entry which is preliminary data.</text>
</comment>
<dbReference type="RefSeq" id="WP_406608572.1">
    <property type="nucleotide sequence ID" value="NZ_PFKO01000389.1"/>
</dbReference>
<evidence type="ECO:0000313" key="4">
    <source>
        <dbReference type="Proteomes" id="UP000230646"/>
    </source>
</evidence>
<feature type="compositionally biased region" description="Basic and acidic residues" evidence="1">
    <location>
        <begin position="92"/>
        <end position="101"/>
    </location>
</feature>